<dbReference type="PANTHER" id="PTHR47307:SF1">
    <property type="entry name" value="GLUTATHIONE-REGULATED POTASSIUM-EFFLUX SYSTEM ANCILLARY PROTEIN KEFG"/>
    <property type="match status" value="1"/>
</dbReference>
<keyword evidence="1 3" id="KW-0560">Oxidoreductase</keyword>
<organism evidence="3 4">
    <name type="scientific">Actinomyces slackii</name>
    <dbReference type="NCBI Taxonomy" id="52774"/>
    <lineage>
        <taxon>Bacteria</taxon>
        <taxon>Bacillati</taxon>
        <taxon>Actinomycetota</taxon>
        <taxon>Actinomycetes</taxon>
        <taxon>Actinomycetales</taxon>
        <taxon>Actinomycetaceae</taxon>
        <taxon>Actinomyces</taxon>
    </lineage>
</organism>
<keyword evidence="4" id="KW-1185">Reference proteome</keyword>
<evidence type="ECO:0000313" key="4">
    <source>
        <dbReference type="Proteomes" id="UP000276899"/>
    </source>
</evidence>
<protein>
    <submittedName>
        <fullName evidence="3">General stress protein 14</fullName>
        <ecNumber evidence="3">1.6.99.-</ecNumber>
    </submittedName>
</protein>
<reference evidence="3 4" key="1">
    <citation type="submission" date="2018-12" db="EMBL/GenBank/DDBJ databases">
        <authorList>
            <consortium name="Pathogen Informatics"/>
        </authorList>
    </citation>
    <scope>NUCLEOTIDE SEQUENCE [LARGE SCALE GENOMIC DNA]</scope>
    <source>
        <strain evidence="3 4">NCTC11923</strain>
    </source>
</reference>
<dbReference type="InterPro" id="IPR003680">
    <property type="entry name" value="Flavodoxin_fold"/>
</dbReference>
<dbReference type="Pfam" id="PF02525">
    <property type="entry name" value="Flavodoxin_2"/>
    <property type="match status" value="1"/>
</dbReference>
<dbReference type="PANTHER" id="PTHR47307">
    <property type="entry name" value="GLUTATHIONE-REGULATED POTASSIUM-EFFLUX SYSTEM ANCILLARY PROTEIN KEFG"/>
    <property type="match status" value="1"/>
</dbReference>
<evidence type="ECO:0000313" key="3">
    <source>
        <dbReference type="EMBL" id="VEG75818.1"/>
    </source>
</evidence>
<dbReference type="STRING" id="1278298.GCA_000428685_00964"/>
<evidence type="ECO:0000259" key="2">
    <source>
        <dbReference type="Pfam" id="PF02525"/>
    </source>
</evidence>
<dbReference type="RefSeq" id="WP_331852926.1">
    <property type="nucleotide sequence ID" value="NZ_CBCRWE010000027.1"/>
</dbReference>
<dbReference type="Proteomes" id="UP000276899">
    <property type="component" value="Chromosome"/>
</dbReference>
<dbReference type="Gene3D" id="3.40.50.360">
    <property type="match status" value="1"/>
</dbReference>
<dbReference type="GO" id="GO:0003955">
    <property type="term" value="F:NAD(P)H dehydrogenase (quinone) activity"/>
    <property type="evidence" value="ECO:0007669"/>
    <property type="project" value="TreeGrafter"/>
</dbReference>
<dbReference type="GO" id="GO:0010181">
    <property type="term" value="F:FMN binding"/>
    <property type="evidence" value="ECO:0007669"/>
    <property type="project" value="TreeGrafter"/>
</dbReference>
<proteinExistence type="predicted"/>
<sequence length="439" mass="46986">MTQDWEDDEPSGGIKRDDVVAAALEIGVDAFTMGKVAKRLGVQPADLRRAVASRDDLLAACMERVAAGLRLPRTGLDWADHLRYLADSIWTMLEHYPGLDHTLIDIPWAGVPFAPAVKRSHTALVEAGLAEADAYLALDHLVGIVLTAHRSAAALRGPAGPGQRGIDAATQVWDEYYGQDGATFGVEGVQGFGPRSSDLAALRPQESWADAASLGTKIEILIEGLRASTAVMAAGPGAHGAASADSPHAAQETEPPMNTLVLVFHPDIENSRVNKALAARAETLGGDITVRYMYDIYPDFTIDVEAEQQALLAADRIVLQYPMYWLSTTPLLKKWLDDVLTFGWAYGSTGTALHGKELLLAVSVGGSGSAYGREGAHIFTVHEFLRPMQGTSRVIGTKYMVPFLSVGALEITDEAIAQRAEDYAAVLSASKLPVLDIFG</sequence>
<dbReference type="InterPro" id="IPR046980">
    <property type="entry name" value="KefG/KefF"/>
</dbReference>
<dbReference type="KEGG" id="asla:NCTC11923_02496"/>
<dbReference type="SUPFAM" id="SSF52218">
    <property type="entry name" value="Flavoproteins"/>
    <property type="match status" value="1"/>
</dbReference>
<dbReference type="AlphaFoldDB" id="A0A3S4UQA7"/>
<feature type="domain" description="Flavodoxin-like fold" evidence="2">
    <location>
        <begin position="257"/>
        <end position="425"/>
    </location>
</feature>
<dbReference type="GO" id="GO:0009055">
    <property type="term" value="F:electron transfer activity"/>
    <property type="evidence" value="ECO:0007669"/>
    <property type="project" value="TreeGrafter"/>
</dbReference>
<dbReference type="SUPFAM" id="SSF48498">
    <property type="entry name" value="Tetracyclin repressor-like, C-terminal domain"/>
    <property type="match status" value="1"/>
</dbReference>
<evidence type="ECO:0000256" key="1">
    <source>
        <dbReference type="ARBA" id="ARBA00023002"/>
    </source>
</evidence>
<dbReference type="InterPro" id="IPR029039">
    <property type="entry name" value="Flavoprotein-like_sf"/>
</dbReference>
<accession>A0A3S4UQA7</accession>
<dbReference type="Gene3D" id="1.10.357.10">
    <property type="entry name" value="Tetracycline Repressor, domain 2"/>
    <property type="match status" value="1"/>
</dbReference>
<dbReference type="EMBL" id="LR134363">
    <property type="protein sequence ID" value="VEG75818.1"/>
    <property type="molecule type" value="Genomic_DNA"/>
</dbReference>
<dbReference type="InterPro" id="IPR009057">
    <property type="entry name" value="Homeodomain-like_sf"/>
</dbReference>
<name>A0A3S4UQA7_9ACTO</name>
<dbReference type="InterPro" id="IPR036271">
    <property type="entry name" value="Tet_transcr_reg_TetR-rel_C_sf"/>
</dbReference>
<gene>
    <name evidence="3" type="primary">ywrO_2</name>
    <name evidence="3" type="ORF">NCTC11923_02496</name>
</gene>
<dbReference type="SUPFAM" id="SSF46689">
    <property type="entry name" value="Homeodomain-like"/>
    <property type="match status" value="1"/>
</dbReference>
<dbReference type="EC" id="1.6.99.-" evidence="3"/>